<evidence type="ECO:0000313" key="4">
    <source>
        <dbReference type="EMBL" id="MDO9714022.1"/>
    </source>
</evidence>
<dbReference type="RefSeq" id="WP_305108866.1">
    <property type="nucleotide sequence ID" value="NZ_JAUTWS010000152.1"/>
</dbReference>
<dbReference type="SUPFAM" id="SSF53955">
    <property type="entry name" value="Lysozyme-like"/>
    <property type="match status" value="1"/>
</dbReference>
<evidence type="ECO:0000259" key="3">
    <source>
        <dbReference type="Pfam" id="PF01464"/>
    </source>
</evidence>
<evidence type="ECO:0000256" key="1">
    <source>
        <dbReference type="ARBA" id="ARBA00009387"/>
    </source>
</evidence>
<dbReference type="InterPro" id="IPR023346">
    <property type="entry name" value="Lysozyme-like_dom_sf"/>
</dbReference>
<dbReference type="Pfam" id="PF01464">
    <property type="entry name" value="SLT"/>
    <property type="match status" value="1"/>
</dbReference>
<gene>
    <name evidence="4" type="ORF">Q7A36_37320</name>
</gene>
<accession>A0ABT9ECT2</accession>
<feature type="domain" description="Transglycosylase SLT" evidence="3">
    <location>
        <begin position="67"/>
        <end position="119"/>
    </location>
</feature>
<protein>
    <submittedName>
        <fullName evidence="4">Transglycosylase SLT domain-containing protein</fullName>
    </submittedName>
</protein>
<evidence type="ECO:0000313" key="5">
    <source>
        <dbReference type="Proteomes" id="UP001243009"/>
    </source>
</evidence>
<organism evidence="4 5">
    <name type="scientific">Paracraurococcus lichenis</name>
    <dbReference type="NCBI Taxonomy" id="3064888"/>
    <lineage>
        <taxon>Bacteria</taxon>
        <taxon>Pseudomonadati</taxon>
        <taxon>Pseudomonadota</taxon>
        <taxon>Alphaproteobacteria</taxon>
        <taxon>Acetobacterales</taxon>
        <taxon>Roseomonadaceae</taxon>
        <taxon>Paracraurococcus</taxon>
    </lineage>
</organism>
<evidence type="ECO:0000256" key="2">
    <source>
        <dbReference type="SAM" id="MobiDB-lite"/>
    </source>
</evidence>
<reference evidence="4 5" key="1">
    <citation type="submission" date="2023-08" db="EMBL/GenBank/DDBJ databases">
        <title>The draft genome sequence of Paracraurococcus sp. LOR1-02.</title>
        <authorList>
            <person name="Kingkaew E."/>
            <person name="Tanasupawat S."/>
        </authorList>
    </citation>
    <scope>NUCLEOTIDE SEQUENCE [LARGE SCALE GENOMIC DNA]</scope>
    <source>
        <strain evidence="4 5">LOR1-02</strain>
    </source>
</reference>
<comment type="similarity">
    <text evidence="1">Belongs to the virb1 family.</text>
</comment>
<sequence length="389" mass="40173">STAVRAAGEGSVEAARGVAARLHAYSQASGMRPVAVIPDAPAGTQHVPAMRVASGSTGSDSYAGLAVEAAERFGVSAEFMHATRMQESGGRANARSDTGATGLYQFTSATWNGIVQRHANELRASGVEPIALDRSNRGGSNDPRLEPRANTMAMALLTRDNQRTLGTNDPAALYLAHFSGPQMAKAVMKARASGQGSGNAMALASPELRSQLAGSATNRSVVRGQSADSLYDKAQQMMERGSQRAAEAAARALAVPSSPVQPVPSIAQPNASQSVPRIVSGIEEEPTLRPANTQPVISPFAIPPSPEVKGTTIGGNAPGTALPEAEQRRAERAAVDAAGGSQKVSVSNNVSFEPLNINLTNERTGETQQISHMPQTTVPAARGLGTALA</sequence>
<feature type="non-terminal residue" evidence="4">
    <location>
        <position position="1"/>
    </location>
</feature>
<dbReference type="Proteomes" id="UP001243009">
    <property type="component" value="Unassembled WGS sequence"/>
</dbReference>
<feature type="region of interest" description="Disordered" evidence="2">
    <location>
        <begin position="290"/>
        <end position="324"/>
    </location>
</feature>
<proteinExistence type="inferred from homology"/>
<comment type="caution">
    <text evidence="4">The sequence shown here is derived from an EMBL/GenBank/DDBJ whole genome shotgun (WGS) entry which is preliminary data.</text>
</comment>
<keyword evidence="5" id="KW-1185">Reference proteome</keyword>
<dbReference type="EMBL" id="JAUTWS010000152">
    <property type="protein sequence ID" value="MDO9714022.1"/>
    <property type="molecule type" value="Genomic_DNA"/>
</dbReference>
<dbReference type="Gene3D" id="1.10.530.10">
    <property type="match status" value="1"/>
</dbReference>
<dbReference type="InterPro" id="IPR008258">
    <property type="entry name" value="Transglycosylase_SLT_dom_1"/>
</dbReference>
<name>A0ABT9ECT2_9PROT</name>